<dbReference type="EMBL" id="JABSTQ010011079">
    <property type="protein sequence ID" value="KAG0415358.1"/>
    <property type="molecule type" value="Genomic_DNA"/>
</dbReference>
<evidence type="ECO:0000313" key="2">
    <source>
        <dbReference type="Proteomes" id="UP000805193"/>
    </source>
</evidence>
<evidence type="ECO:0000313" key="1">
    <source>
        <dbReference type="EMBL" id="KAG0415358.1"/>
    </source>
</evidence>
<dbReference type="Proteomes" id="UP000805193">
    <property type="component" value="Unassembled WGS sequence"/>
</dbReference>
<keyword evidence="2" id="KW-1185">Reference proteome</keyword>
<proteinExistence type="predicted"/>
<protein>
    <submittedName>
        <fullName evidence="1">Uncharacterized protein</fullName>
    </submittedName>
</protein>
<reference evidence="1 2" key="1">
    <citation type="journal article" date="2020" name="Cell">
        <title>Large-Scale Comparative Analyses of Tick Genomes Elucidate Their Genetic Diversity and Vector Capacities.</title>
        <authorList>
            <consortium name="Tick Genome and Microbiome Consortium (TIGMIC)"/>
            <person name="Jia N."/>
            <person name="Wang J."/>
            <person name="Shi W."/>
            <person name="Du L."/>
            <person name="Sun Y."/>
            <person name="Zhan W."/>
            <person name="Jiang J.F."/>
            <person name="Wang Q."/>
            <person name="Zhang B."/>
            <person name="Ji P."/>
            <person name="Bell-Sakyi L."/>
            <person name="Cui X.M."/>
            <person name="Yuan T.T."/>
            <person name="Jiang B.G."/>
            <person name="Yang W.F."/>
            <person name="Lam T.T."/>
            <person name="Chang Q.C."/>
            <person name="Ding S.J."/>
            <person name="Wang X.J."/>
            <person name="Zhu J.G."/>
            <person name="Ruan X.D."/>
            <person name="Zhao L."/>
            <person name="Wei J.T."/>
            <person name="Ye R.Z."/>
            <person name="Que T.C."/>
            <person name="Du C.H."/>
            <person name="Zhou Y.H."/>
            <person name="Cheng J.X."/>
            <person name="Dai P.F."/>
            <person name="Guo W.B."/>
            <person name="Han X.H."/>
            <person name="Huang E.J."/>
            <person name="Li L.F."/>
            <person name="Wei W."/>
            <person name="Gao Y.C."/>
            <person name="Liu J.Z."/>
            <person name="Shao H.Z."/>
            <person name="Wang X."/>
            <person name="Wang C.C."/>
            <person name="Yang T.C."/>
            <person name="Huo Q.B."/>
            <person name="Li W."/>
            <person name="Chen H.Y."/>
            <person name="Chen S.E."/>
            <person name="Zhou L.G."/>
            <person name="Ni X.B."/>
            <person name="Tian J.H."/>
            <person name="Sheng Y."/>
            <person name="Liu T."/>
            <person name="Pan Y.S."/>
            <person name="Xia L.Y."/>
            <person name="Li J."/>
            <person name="Zhao F."/>
            <person name="Cao W.C."/>
        </authorList>
    </citation>
    <scope>NUCLEOTIDE SEQUENCE [LARGE SCALE GENOMIC DNA]</scope>
    <source>
        <strain evidence="1">Iper-2018</strain>
    </source>
</reference>
<gene>
    <name evidence="1" type="ORF">HPB47_007470</name>
</gene>
<comment type="caution">
    <text evidence="1">The sequence shown here is derived from an EMBL/GenBank/DDBJ whole genome shotgun (WGS) entry which is preliminary data.</text>
</comment>
<sequence length="496" mass="55648">MHLKAPVRLGQAKIADRVTFRKEEYTDETDGHRGVDAEALFHPDYEGKDTSEKHRPFSNADIEATLAELTWNSAPGRDKINHNTLRNLNDKAIDRLLKHPKKSWASGKIPAVWKHELRFFGYADNSLQEAVNNRDMYLRDCCLACDPGRSKLLVLKKRTRAGPEPDTPNPELTLSGLQKTVTQFTHLVRRVANRIHGLKEQDTLRMVQALVVSRITYGTPYLGLRTSEKEKISVLRRKTYMLAMGLPPTASTEKLLKLEVHNMLEDAVAAHRESQLERLSLNEAGRDMLRRLIRVGGESSKRKILLRLGGISSEYHGERRRAKVEALERMYAGKMESSMRYTHSAKNAKRGAYALNVVDGSWRELTTASSKTWIRDSVEEAAVDLAARTGRGCITILTNSQAACRNLQRAGSVTWCSRSLDGRRRERVRYAADVEGAASHLLLSLCGRDPSVAVGVCEVTFRFTCGRRLGRRALSCLPSMVCWDSSSITTPPVMPA</sequence>
<organism evidence="1 2">
    <name type="scientific">Ixodes persulcatus</name>
    <name type="common">Taiga tick</name>
    <dbReference type="NCBI Taxonomy" id="34615"/>
    <lineage>
        <taxon>Eukaryota</taxon>
        <taxon>Metazoa</taxon>
        <taxon>Ecdysozoa</taxon>
        <taxon>Arthropoda</taxon>
        <taxon>Chelicerata</taxon>
        <taxon>Arachnida</taxon>
        <taxon>Acari</taxon>
        <taxon>Parasitiformes</taxon>
        <taxon>Ixodida</taxon>
        <taxon>Ixodoidea</taxon>
        <taxon>Ixodidae</taxon>
        <taxon>Ixodinae</taxon>
        <taxon>Ixodes</taxon>
    </lineage>
</organism>
<name>A0AC60P853_IXOPE</name>
<accession>A0AC60P853</accession>